<evidence type="ECO:0000313" key="1">
    <source>
        <dbReference type="EMBL" id="GLQ23219.1"/>
    </source>
</evidence>
<evidence type="ECO:0000313" key="2">
    <source>
        <dbReference type="Proteomes" id="UP001161391"/>
    </source>
</evidence>
<dbReference type="Proteomes" id="UP001161391">
    <property type="component" value="Unassembled WGS sequence"/>
</dbReference>
<organism evidence="1 2">
    <name type="scientific">Algimonas ampicilliniresistens</name>
    <dbReference type="NCBI Taxonomy" id="1298735"/>
    <lineage>
        <taxon>Bacteria</taxon>
        <taxon>Pseudomonadati</taxon>
        <taxon>Pseudomonadota</taxon>
        <taxon>Alphaproteobacteria</taxon>
        <taxon>Maricaulales</taxon>
        <taxon>Robiginitomaculaceae</taxon>
        <taxon>Algimonas</taxon>
    </lineage>
</organism>
<proteinExistence type="predicted"/>
<reference evidence="1" key="1">
    <citation type="journal article" date="2014" name="Int. J. Syst. Evol. Microbiol.">
        <title>Complete genome of a new Firmicutes species belonging to the dominant human colonic microbiota ('Ruminococcus bicirculans') reveals two chromosomes and a selective capacity to utilize plant glucans.</title>
        <authorList>
            <consortium name="NISC Comparative Sequencing Program"/>
            <person name="Wegmann U."/>
            <person name="Louis P."/>
            <person name="Goesmann A."/>
            <person name="Henrissat B."/>
            <person name="Duncan S.H."/>
            <person name="Flint H.J."/>
        </authorList>
    </citation>
    <scope>NUCLEOTIDE SEQUENCE</scope>
    <source>
        <strain evidence="1">NBRC 108219</strain>
    </source>
</reference>
<comment type="caution">
    <text evidence="1">The sequence shown here is derived from an EMBL/GenBank/DDBJ whole genome shotgun (WGS) entry which is preliminary data.</text>
</comment>
<name>A0ABQ5V8Z4_9PROT</name>
<protein>
    <submittedName>
        <fullName evidence="1">Uncharacterized protein</fullName>
    </submittedName>
</protein>
<reference evidence="1" key="2">
    <citation type="submission" date="2023-01" db="EMBL/GenBank/DDBJ databases">
        <title>Draft genome sequence of Algimonas ampicilliniresistens strain NBRC 108219.</title>
        <authorList>
            <person name="Sun Q."/>
            <person name="Mori K."/>
        </authorList>
    </citation>
    <scope>NUCLEOTIDE SEQUENCE</scope>
    <source>
        <strain evidence="1">NBRC 108219</strain>
    </source>
</reference>
<keyword evidence="2" id="KW-1185">Reference proteome</keyword>
<sequence length="87" mass="9523">MSSDHPDFNATAHTLIEMAGPEFPIKNAILISVEKTHPIIAPSFYLKPTQSIADKKAAAYRSYGVRPISPSSPTKTITPIEITSRKE</sequence>
<gene>
    <name evidence="1" type="ORF">GCM10007853_10930</name>
</gene>
<dbReference type="EMBL" id="BSNK01000001">
    <property type="protein sequence ID" value="GLQ23219.1"/>
    <property type="molecule type" value="Genomic_DNA"/>
</dbReference>
<accession>A0ABQ5V8Z4</accession>